<feature type="compositionally biased region" description="Polar residues" evidence="1">
    <location>
        <begin position="317"/>
        <end position="328"/>
    </location>
</feature>
<feature type="compositionally biased region" description="Basic residues" evidence="1">
    <location>
        <begin position="1"/>
        <end position="12"/>
    </location>
</feature>
<feature type="region of interest" description="Disordered" evidence="1">
    <location>
        <begin position="258"/>
        <end position="277"/>
    </location>
</feature>
<protein>
    <submittedName>
        <fullName evidence="2">Uncharacterized protein</fullName>
    </submittedName>
</protein>
<evidence type="ECO:0000313" key="2">
    <source>
        <dbReference type="EMBL" id="SBW28671.1"/>
    </source>
</evidence>
<feature type="compositionally biased region" description="Low complexity" evidence="1">
    <location>
        <begin position="368"/>
        <end position="382"/>
    </location>
</feature>
<feature type="compositionally biased region" description="Polar residues" evidence="1">
    <location>
        <begin position="295"/>
        <end position="307"/>
    </location>
</feature>
<feature type="compositionally biased region" description="Pro residues" evidence="1">
    <location>
        <begin position="446"/>
        <end position="455"/>
    </location>
</feature>
<feature type="region of interest" description="Disordered" evidence="1">
    <location>
        <begin position="292"/>
        <end position="455"/>
    </location>
</feature>
<reference evidence="3" key="1">
    <citation type="submission" date="2016-02" db="EMBL/GenBank/DDBJ databases">
        <authorList>
            <person name="Wibberg D."/>
        </authorList>
    </citation>
    <scope>NUCLEOTIDE SEQUENCE [LARGE SCALE GENOMIC DNA]</scope>
</reference>
<feature type="region of interest" description="Disordered" evidence="1">
    <location>
        <begin position="1"/>
        <end position="182"/>
    </location>
</feature>
<proteinExistence type="predicted"/>
<feature type="compositionally biased region" description="Low complexity" evidence="1">
    <location>
        <begin position="25"/>
        <end position="41"/>
    </location>
</feature>
<feature type="compositionally biased region" description="Low complexity" evidence="1">
    <location>
        <begin position="405"/>
        <end position="434"/>
    </location>
</feature>
<dbReference type="AlphaFoldDB" id="A0A1C3PFR4"/>
<name>A0A1C3PFR4_9ACTN</name>
<keyword evidence="3" id="KW-1185">Reference proteome</keyword>
<evidence type="ECO:0000256" key="1">
    <source>
        <dbReference type="SAM" id="MobiDB-lite"/>
    </source>
</evidence>
<accession>A0A1C3PFR4</accession>
<feature type="compositionally biased region" description="Pro residues" evidence="1">
    <location>
        <begin position="74"/>
        <end position="84"/>
    </location>
</feature>
<feature type="compositionally biased region" description="Polar residues" evidence="1">
    <location>
        <begin position="118"/>
        <end position="127"/>
    </location>
</feature>
<dbReference type="Proteomes" id="UP000199013">
    <property type="component" value="Unassembled WGS sequence"/>
</dbReference>
<dbReference type="EMBL" id="FLUV01002407">
    <property type="protein sequence ID" value="SBW28671.1"/>
    <property type="molecule type" value="Genomic_DNA"/>
</dbReference>
<gene>
    <name evidence="2" type="ORF">FDG2_5838</name>
</gene>
<evidence type="ECO:0000313" key="3">
    <source>
        <dbReference type="Proteomes" id="UP000199013"/>
    </source>
</evidence>
<sequence length="455" mass="46058">MGNHSAGRHSRKQAAADPHRTGFDRAPAVASAPSSRRAAVSEMAPDSSTVTEPVRSPRIFRKRDARPKSQPVTPTFPEPVPPRPGAMFIPRQQLRNSGELDTLSGPIPFSASARRSDWTTGRTTSGIQRIGGREARTAIRSVGRTTGTPVPETFDSGTGGTQSDDRRSSGTRRGAHRDVAARQGRSRLVVTGTASIAGISALLTGMALASSHDEQTVELGAAAAAPSVGLGDTPSAFRPTAIRTPRDAHRPWARLAAPPQTAATPNPGIPETGSTGNDLLWAAGVLDSTGMDLPQASSTYPGTTTSGIDPPARPLAPSTQPGVDQPPSTGGAAAEPVDNGQVGEPAGEPSVTTSREPGAGQTPSAEVPASTPATTSLATTTPPATPLPAPSATGGGSAPARQLPENAAAAGAANSGTAAAPAAPEPSAGEARAATDNPTKLVEFYDPPPVSPLSR</sequence>
<organism evidence="2 3">
    <name type="scientific">Candidatus Protofrankia californiensis</name>
    <dbReference type="NCBI Taxonomy" id="1839754"/>
    <lineage>
        <taxon>Bacteria</taxon>
        <taxon>Bacillati</taxon>
        <taxon>Actinomycetota</taxon>
        <taxon>Actinomycetes</taxon>
        <taxon>Frankiales</taxon>
        <taxon>Frankiaceae</taxon>
        <taxon>Protofrankia</taxon>
    </lineage>
</organism>